<dbReference type="OrthoDB" id="3228398at2759"/>
<dbReference type="Proteomes" id="UP000054248">
    <property type="component" value="Unassembled WGS sequence"/>
</dbReference>
<keyword evidence="2" id="KW-1185">Reference proteome</keyword>
<sequence length="525" mass="59065">MAATATDGIPDGKHDPQGSGNLLFGNLAADIAHAIFRLVLELDRIHDYNTPFEILSQLRKTIFSMRCVSALWNRFILSSPQYWCIVDVRAPQAAMVRTIERARAAPLCVYSTEPRHWKALHYDQILPLLVNRHGQIRTLRLDDRDLYGFGVSLLRPGLPNLRTLEVVPRLGSHQDRPAFAYDMPRLRHLKSTALGPESDLAWIQGLETLGLRKLNGFDPGLYHVLDLCSRSLKFLSLGLGSSWNGLPLTPAAISIPRLEALRLDIVDRRTAMEVTRRILVPRSAGGIIRVALEPRSLDAVQDLVDFLCPDDRNALDSVLATIEIDAEYGTLMAEYMRGNRAFQFMVNSIDQEADYEAIRNVLQALDLRLGHPAISVTISCNAPYDEKMLRLLPSSNVQRISILTYYPEDLTQFLNATISRKSAENVEQADFDEGCWAFQSVRYLAIDCNYRELVDLDEVVRIVATRQEQLRAKGGPSLEEMALAHCYFDDLVFAEAEAKLGVMGIVLREEQSREIVDFYLGGDIL</sequence>
<reference evidence="2" key="2">
    <citation type="submission" date="2015-01" db="EMBL/GenBank/DDBJ databases">
        <title>Evolutionary Origins and Diversification of the Mycorrhizal Mutualists.</title>
        <authorList>
            <consortium name="DOE Joint Genome Institute"/>
            <consortium name="Mycorrhizal Genomics Consortium"/>
            <person name="Kohler A."/>
            <person name="Kuo A."/>
            <person name="Nagy L.G."/>
            <person name="Floudas D."/>
            <person name="Copeland A."/>
            <person name="Barry K.W."/>
            <person name="Cichocki N."/>
            <person name="Veneault-Fourrey C."/>
            <person name="LaButti K."/>
            <person name="Lindquist E.A."/>
            <person name="Lipzen A."/>
            <person name="Lundell T."/>
            <person name="Morin E."/>
            <person name="Murat C."/>
            <person name="Riley R."/>
            <person name="Ohm R."/>
            <person name="Sun H."/>
            <person name="Tunlid A."/>
            <person name="Henrissat B."/>
            <person name="Grigoriev I.V."/>
            <person name="Hibbett D.S."/>
            <person name="Martin F."/>
        </authorList>
    </citation>
    <scope>NUCLEOTIDE SEQUENCE [LARGE SCALE GENOMIC DNA]</scope>
    <source>
        <strain evidence="2">MUT 4182</strain>
    </source>
</reference>
<dbReference type="EMBL" id="KN822991">
    <property type="protein sequence ID" value="KIO28757.1"/>
    <property type="molecule type" value="Genomic_DNA"/>
</dbReference>
<protein>
    <recommendedName>
        <fullName evidence="3">F-box domain-containing protein</fullName>
    </recommendedName>
</protein>
<proteinExistence type="predicted"/>
<name>A0A0C3M507_9AGAM</name>
<evidence type="ECO:0008006" key="3">
    <source>
        <dbReference type="Google" id="ProtNLM"/>
    </source>
</evidence>
<gene>
    <name evidence="1" type="ORF">M407DRAFT_22172</name>
</gene>
<organism evidence="1 2">
    <name type="scientific">Tulasnella calospora MUT 4182</name>
    <dbReference type="NCBI Taxonomy" id="1051891"/>
    <lineage>
        <taxon>Eukaryota</taxon>
        <taxon>Fungi</taxon>
        <taxon>Dikarya</taxon>
        <taxon>Basidiomycota</taxon>
        <taxon>Agaricomycotina</taxon>
        <taxon>Agaricomycetes</taxon>
        <taxon>Cantharellales</taxon>
        <taxon>Tulasnellaceae</taxon>
        <taxon>Tulasnella</taxon>
    </lineage>
</organism>
<dbReference type="HOGENOM" id="CLU_045027_0_0_1"/>
<accession>A0A0C3M507</accession>
<reference evidence="1 2" key="1">
    <citation type="submission" date="2014-04" db="EMBL/GenBank/DDBJ databases">
        <authorList>
            <consortium name="DOE Joint Genome Institute"/>
            <person name="Kuo A."/>
            <person name="Girlanda M."/>
            <person name="Perotto S."/>
            <person name="Kohler A."/>
            <person name="Nagy L.G."/>
            <person name="Floudas D."/>
            <person name="Copeland A."/>
            <person name="Barry K.W."/>
            <person name="Cichocki N."/>
            <person name="Veneault-Fourrey C."/>
            <person name="LaButti K."/>
            <person name="Lindquist E.A."/>
            <person name="Lipzen A."/>
            <person name="Lundell T."/>
            <person name="Morin E."/>
            <person name="Murat C."/>
            <person name="Sun H."/>
            <person name="Tunlid A."/>
            <person name="Henrissat B."/>
            <person name="Grigoriev I.V."/>
            <person name="Hibbett D.S."/>
            <person name="Martin F."/>
            <person name="Nordberg H.P."/>
            <person name="Cantor M.N."/>
            <person name="Hua S.X."/>
        </authorList>
    </citation>
    <scope>NUCLEOTIDE SEQUENCE [LARGE SCALE GENOMIC DNA]</scope>
    <source>
        <strain evidence="1 2">MUT 4182</strain>
    </source>
</reference>
<evidence type="ECO:0000313" key="2">
    <source>
        <dbReference type="Proteomes" id="UP000054248"/>
    </source>
</evidence>
<dbReference type="AlphaFoldDB" id="A0A0C3M507"/>
<evidence type="ECO:0000313" key="1">
    <source>
        <dbReference type="EMBL" id="KIO28757.1"/>
    </source>
</evidence>